<dbReference type="Proteomes" id="UP000694941">
    <property type="component" value="Unplaced"/>
</dbReference>
<dbReference type="Pfam" id="PF00009">
    <property type="entry name" value="GTP_EFTU"/>
    <property type="match status" value="1"/>
</dbReference>
<dbReference type="PANTHER" id="PTHR43721:SF11">
    <property type="entry name" value="SELENOCYSTEINE-SPECIFIC ELONGATION FACTOR"/>
    <property type="match status" value="1"/>
</dbReference>
<dbReference type="CDD" id="cd03696">
    <property type="entry name" value="SelB_II"/>
    <property type="match status" value="1"/>
</dbReference>
<dbReference type="Pfam" id="PF21131">
    <property type="entry name" value="eEFSec_4th"/>
    <property type="match status" value="1"/>
</dbReference>
<dbReference type="GeneID" id="106459397"/>
<dbReference type="RefSeq" id="XP_013774468.1">
    <property type="nucleotide sequence ID" value="XM_013919014.2"/>
</dbReference>
<dbReference type="Gene3D" id="3.40.50.300">
    <property type="entry name" value="P-loop containing nucleotide triphosphate hydrolases"/>
    <property type="match status" value="1"/>
</dbReference>
<reference evidence="3" key="1">
    <citation type="submission" date="2025-08" db="UniProtKB">
        <authorList>
            <consortium name="RefSeq"/>
        </authorList>
    </citation>
    <scope>IDENTIFICATION</scope>
    <source>
        <tissue evidence="3">Muscle</tissue>
    </source>
</reference>
<sequence>MASDVLNINVGVLGHIDSGKTALAKALSTTASTAAFDKNPQSKERGITIDLGFSSFQVDFPECLRDETTANTRSLQFTLVDCPGHASLIKTIIGGAQIIDMMMLVVDVTKGMQTQTAECLVIGEITCDKMIVVLNKIDLLPAERKLSMIDKMTKKMQKTLEKTKFAEASVIPVAAKPGGPEAGEIAPVGIQDLIENLIKQAYVPYRKSAGPLLFSVDHCFSIKGQGTVMTGTVIQGSVSVNDTIEMPSLKMTKKVKSMQMFKKPVDTAIQGGRVGICVTQFDPKMLERGVVSSPGSITVTYAAVASVKKIPYFKSTCRTKAKFHISLLHDTVMAKVTFFGLAANIIKENCDNQTSDLKEKDAEDISYFDFSKEYKYQDELFPEGSRNCEEKLVQNENGFVPIQQFVLLEFERPVLVPHGALFIGSKLDSDIHANICRLAFYGYVQELFTDIKYTENGLPNLKIYKQKMKEGVVERIVNDQEVIGKSLFKKETNIQTFIGLNINLSTGESGKIDGSFGQSGKIKIYIPDGLKESTKSLLSTTKKKGKGKEELAMSAHTNVDQHVKLQLTFKRYIYDTKKRMIQL</sequence>
<dbReference type="SUPFAM" id="SSF50447">
    <property type="entry name" value="Translation proteins"/>
    <property type="match status" value="1"/>
</dbReference>
<evidence type="ECO:0000313" key="3">
    <source>
        <dbReference type="RefSeq" id="XP_013774468.1"/>
    </source>
</evidence>
<dbReference type="CDD" id="cd01889">
    <property type="entry name" value="SelB_euk"/>
    <property type="match status" value="1"/>
</dbReference>
<gene>
    <name evidence="3" type="primary">LOC106459397</name>
</gene>
<dbReference type="InterPro" id="IPR005225">
    <property type="entry name" value="Small_GTP-bd"/>
</dbReference>
<dbReference type="InterPro" id="IPR049394">
    <property type="entry name" value="eEFSec_C"/>
</dbReference>
<dbReference type="SUPFAM" id="SSF52540">
    <property type="entry name" value="P-loop containing nucleoside triphosphate hydrolases"/>
    <property type="match status" value="1"/>
</dbReference>
<protein>
    <submittedName>
        <fullName evidence="3">Selenocysteine-specific elongation factor-like</fullName>
    </submittedName>
</protein>
<proteinExistence type="predicted"/>
<dbReference type="CDD" id="cd04094">
    <property type="entry name" value="eSelB_III"/>
    <property type="match status" value="1"/>
</dbReference>
<dbReference type="PANTHER" id="PTHR43721">
    <property type="entry name" value="ELONGATION FACTOR TU-RELATED"/>
    <property type="match status" value="1"/>
</dbReference>
<dbReference type="InterPro" id="IPR009000">
    <property type="entry name" value="Transl_B-barrel_sf"/>
</dbReference>
<dbReference type="Pfam" id="PF03144">
    <property type="entry name" value="GTP_EFTU_D2"/>
    <property type="match status" value="1"/>
</dbReference>
<dbReference type="NCBIfam" id="TIGR00231">
    <property type="entry name" value="small_GTP"/>
    <property type="match status" value="1"/>
</dbReference>
<dbReference type="Pfam" id="PF21208">
    <property type="entry name" value="euk_SelB_III"/>
    <property type="match status" value="1"/>
</dbReference>
<feature type="domain" description="Tr-type G" evidence="1">
    <location>
        <begin position="5"/>
        <end position="205"/>
    </location>
</feature>
<dbReference type="InterPro" id="IPR004161">
    <property type="entry name" value="EFTu-like_2"/>
</dbReference>
<evidence type="ECO:0000259" key="1">
    <source>
        <dbReference type="PROSITE" id="PS51722"/>
    </source>
</evidence>
<dbReference type="InterPro" id="IPR049393">
    <property type="entry name" value="eEFSec_III"/>
</dbReference>
<keyword evidence="2" id="KW-1185">Reference proteome</keyword>
<name>A0ABM1B474_LIMPO</name>
<organism evidence="2 3">
    <name type="scientific">Limulus polyphemus</name>
    <name type="common">Atlantic horseshoe crab</name>
    <dbReference type="NCBI Taxonomy" id="6850"/>
    <lineage>
        <taxon>Eukaryota</taxon>
        <taxon>Metazoa</taxon>
        <taxon>Ecdysozoa</taxon>
        <taxon>Arthropoda</taxon>
        <taxon>Chelicerata</taxon>
        <taxon>Merostomata</taxon>
        <taxon>Xiphosura</taxon>
        <taxon>Limulidae</taxon>
        <taxon>Limulus</taxon>
    </lineage>
</organism>
<accession>A0ABM1B474</accession>
<dbReference type="InterPro" id="IPR000795">
    <property type="entry name" value="T_Tr_GTP-bd_dom"/>
</dbReference>
<dbReference type="PRINTS" id="PR00315">
    <property type="entry name" value="ELONGATNFCT"/>
</dbReference>
<dbReference type="Gene3D" id="2.40.30.10">
    <property type="entry name" value="Translation factors"/>
    <property type="match status" value="1"/>
</dbReference>
<dbReference type="InterPro" id="IPR050055">
    <property type="entry name" value="EF-Tu_GTPase"/>
</dbReference>
<dbReference type="PROSITE" id="PS51722">
    <property type="entry name" value="G_TR_2"/>
    <property type="match status" value="1"/>
</dbReference>
<dbReference type="InterPro" id="IPR027417">
    <property type="entry name" value="P-loop_NTPase"/>
</dbReference>
<evidence type="ECO:0000313" key="2">
    <source>
        <dbReference type="Proteomes" id="UP000694941"/>
    </source>
</evidence>